<keyword evidence="4" id="KW-0788">Thiol protease</keyword>
<gene>
    <name evidence="6" type="ORF">KL86DPRO_50004</name>
</gene>
<evidence type="ECO:0000256" key="1">
    <source>
        <dbReference type="ARBA" id="ARBA00007074"/>
    </source>
</evidence>
<sequence length="167" mass="17804">MIIGERPYASRALLRAGVILLVLATLLAQGCGKTILGSSGGSRAKSGPAVAATAKTQIGKPYKYGGATPKTGFDCSGLIQWSYRQHGVSVPRLAKDQAACGKSVKKGQLQPGDIVVFRISSLAGVHTGIYSGNGKFVHSPSSGKRIREDNINEDYWKRRYVSARRVL</sequence>
<dbReference type="Gene3D" id="3.90.1720.10">
    <property type="entry name" value="endopeptidase domain like (from Nostoc punctiforme)"/>
    <property type="match status" value="1"/>
</dbReference>
<dbReference type="SUPFAM" id="SSF54001">
    <property type="entry name" value="Cysteine proteinases"/>
    <property type="match status" value="1"/>
</dbReference>
<evidence type="ECO:0000256" key="3">
    <source>
        <dbReference type="ARBA" id="ARBA00022801"/>
    </source>
</evidence>
<proteinExistence type="inferred from homology"/>
<dbReference type="Pfam" id="PF00877">
    <property type="entry name" value="NLPC_P60"/>
    <property type="match status" value="1"/>
</dbReference>
<evidence type="ECO:0000256" key="2">
    <source>
        <dbReference type="ARBA" id="ARBA00022670"/>
    </source>
</evidence>
<comment type="similarity">
    <text evidence="1">Belongs to the peptidase C40 family.</text>
</comment>
<protein>
    <submittedName>
        <fullName evidence="6">NLP/P60 protein</fullName>
    </submittedName>
</protein>
<dbReference type="AlphaFoldDB" id="A0A212KBE9"/>
<feature type="domain" description="NlpC/P60" evidence="5">
    <location>
        <begin position="44"/>
        <end position="167"/>
    </location>
</feature>
<keyword evidence="2" id="KW-0645">Protease</keyword>
<dbReference type="PANTHER" id="PTHR47053:SF1">
    <property type="entry name" value="MUREIN DD-ENDOPEPTIDASE MEPH-RELATED"/>
    <property type="match status" value="1"/>
</dbReference>
<dbReference type="PANTHER" id="PTHR47053">
    <property type="entry name" value="MUREIN DD-ENDOPEPTIDASE MEPH-RELATED"/>
    <property type="match status" value="1"/>
</dbReference>
<reference evidence="6" key="1">
    <citation type="submission" date="2016-04" db="EMBL/GenBank/DDBJ databases">
        <authorList>
            <person name="Evans L.H."/>
            <person name="Alamgir A."/>
            <person name="Owens N."/>
            <person name="Weber N.D."/>
            <person name="Virtaneva K."/>
            <person name="Barbian K."/>
            <person name="Babar A."/>
            <person name="Rosenke K."/>
        </authorList>
    </citation>
    <scope>NUCLEOTIDE SEQUENCE</scope>
    <source>
        <strain evidence="6">86</strain>
    </source>
</reference>
<dbReference type="EMBL" id="FLUQ01000005">
    <property type="protein sequence ID" value="SBW08845.1"/>
    <property type="molecule type" value="Genomic_DNA"/>
</dbReference>
<organism evidence="6">
    <name type="scientific">uncultured delta proteobacterium</name>
    <dbReference type="NCBI Taxonomy" id="34034"/>
    <lineage>
        <taxon>Bacteria</taxon>
        <taxon>Deltaproteobacteria</taxon>
        <taxon>environmental samples</taxon>
    </lineage>
</organism>
<name>A0A212KBE9_9DELT</name>
<keyword evidence="3" id="KW-0378">Hydrolase</keyword>
<dbReference type="PROSITE" id="PS51257">
    <property type="entry name" value="PROKAR_LIPOPROTEIN"/>
    <property type="match status" value="1"/>
</dbReference>
<dbReference type="GO" id="GO:0008234">
    <property type="term" value="F:cysteine-type peptidase activity"/>
    <property type="evidence" value="ECO:0007669"/>
    <property type="project" value="UniProtKB-KW"/>
</dbReference>
<evidence type="ECO:0000259" key="5">
    <source>
        <dbReference type="PROSITE" id="PS51935"/>
    </source>
</evidence>
<evidence type="ECO:0000256" key="4">
    <source>
        <dbReference type="ARBA" id="ARBA00022807"/>
    </source>
</evidence>
<dbReference type="InterPro" id="IPR051202">
    <property type="entry name" value="Peptidase_C40"/>
</dbReference>
<dbReference type="GO" id="GO:0006508">
    <property type="term" value="P:proteolysis"/>
    <property type="evidence" value="ECO:0007669"/>
    <property type="project" value="UniProtKB-KW"/>
</dbReference>
<accession>A0A212KBE9</accession>
<dbReference type="InterPro" id="IPR038765">
    <property type="entry name" value="Papain-like_cys_pep_sf"/>
</dbReference>
<dbReference type="PROSITE" id="PS51935">
    <property type="entry name" value="NLPC_P60"/>
    <property type="match status" value="1"/>
</dbReference>
<dbReference type="InterPro" id="IPR000064">
    <property type="entry name" value="NLP_P60_dom"/>
</dbReference>
<evidence type="ECO:0000313" key="6">
    <source>
        <dbReference type="EMBL" id="SBW08845.1"/>
    </source>
</evidence>